<evidence type="ECO:0000256" key="1">
    <source>
        <dbReference type="SAM" id="Phobius"/>
    </source>
</evidence>
<dbReference type="Gene3D" id="1.25.40.590">
    <property type="entry name" value="Type IV / VI secretion system, DotU"/>
    <property type="match status" value="1"/>
</dbReference>
<reference evidence="3 4" key="1">
    <citation type="journal article" date="2020" name="Front. Microbiol.">
        <title>Genetic Organization of the aprX-lipA2 Operon Affects the Proteolytic Potential of Pseudomonas Species in Milk.</title>
        <authorList>
            <person name="Maier C."/>
            <person name="Huptas C."/>
            <person name="von Neubeck M."/>
            <person name="Scherer S."/>
            <person name="Wenning M."/>
            <person name="Lucking G."/>
        </authorList>
    </citation>
    <scope>NUCLEOTIDE SEQUENCE [LARGE SCALE GENOMIC DNA]</scope>
    <source>
        <strain evidence="3 4">G4779</strain>
    </source>
</reference>
<proteinExistence type="predicted"/>
<dbReference type="GeneID" id="70099744"/>
<organism evidence="3 4">
    <name type="scientific">Pseudomonas gessardii</name>
    <dbReference type="NCBI Taxonomy" id="78544"/>
    <lineage>
        <taxon>Bacteria</taxon>
        <taxon>Pseudomonadati</taxon>
        <taxon>Pseudomonadota</taxon>
        <taxon>Gammaproteobacteria</taxon>
        <taxon>Pseudomonadales</taxon>
        <taxon>Pseudomonadaceae</taxon>
        <taxon>Pseudomonas</taxon>
    </lineage>
</organism>
<dbReference type="PANTHER" id="PTHR38033">
    <property type="entry name" value="MEMBRANE PROTEIN-RELATED"/>
    <property type="match status" value="1"/>
</dbReference>
<name>A0A7Y1MQP4_9PSED</name>
<dbReference type="RefSeq" id="WP_076963289.1">
    <property type="nucleotide sequence ID" value="NZ_CBCRYT010000013.1"/>
</dbReference>
<dbReference type="NCBIfam" id="NF038228">
    <property type="entry name" value="IcmH_DotU_IVB"/>
    <property type="match status" value="1"/>
</dbReference>
<accession>A0A7Y1MQP4</accession>
<gene>
    <name evidence="3" type="ORF">HBO33_14030</name>
</gene>
<evidence type="ECO:0000259" key="2">
    <source>
        <dbReference type="Pfam" id="PF09850"/>
    </source>
</evidence>
<dbReference type="InterPro" id="IPR017732">
    <property type="entry name" value="T4/T6SS_DotU"/>
</dbReference>
<dbReference type="EMBL" id="JAAQYP010000019">
    <property type="protein sequence ID" value="NNA96292.1"/>
    <property type="molecule type" value="Genomic_DNA"/>
</dbReference>
<comment type="caution">
    <text evidence="3">The sequence shown here is derived from an EMBL/GenBank/DDBJ whole genome shotgun (WGS) entry which is preliminary data.</text>
</comment>
<feature type="transmembrane region" description="Helical" evidence="1">
    <location>
        <begin position="245"/>
        <end position="265"/>
    </location>
</feature>
<keyword evidence="1" id="KW-1133">Transmembrane helix</keyword>
<keyword evidence="1" id="KW-0472">Membrane</keyword>
<dbReference type="NCBIfam" id="TIGR03349">
    <property type="entry name" value="IV_VI_DotU"/>
    <property type="match status" value="1"/>
</dbReference>
<feature type="domain" description="Type IV / VI secretion system DotU" evidence="2">
    <location>
        <begin position="62"/>
        <end position="263"/>
    </location>
</feature>
<evidence type="ECO:0000313" key="3">
    <source>
        <dbReference type="EMBL" id="NNA96292.1"/>
    </source>
</evidence>
<dbReference type="Proteomes" id="UP000542111">
    <property type="component" value="Unassembled WGS sequence"/>
</dbReference>
<dbReference type="OrthoDB" id="345640at2"/>
<sequence>MTMDKAYPQDDKTVLLDRHGFGPAQGAMTDFETPPRFEQLEDRMIHAAHLQGTQPFRLGLNPLVTAAWDLLSEVVRLKGGSAREGLHSLNDRLSSGITLFEQRARHDAIPDSQIMAARYVLCSVIDEAVGTTAWGRQSDWSQMSLLSSFHNETFGGEKFFELLERLSRDPFKHLAMLELMYLCLALGFEGKYRVMERGLLQLEGIRDALYRQIIHVRGDAPPATDPRPPSSRKPGPALRIVPATWVWVFVGVGLGMMYAGFAWVLGEQRESVLQPYLQTTPDITRTPK</sequence>
<evidence type="ECO:0000313" key="4">
    <source>
        <dbReference type="Proteomes" id="UP000542111"/>
    </source>
</evidence>
<protein>
    <submittedName>
        <fullName evidence="3">DotU family type IV/VI secretion system protein</fullName>
    </submittedName>
</protein>
<dbReference type="AlphaFoldDB" id="A0A7Y1MQP4"/>
<keyword evidence="1" id="KW-0812">Transmembrane</keyword>
<dbReference type="Pfam" id="PF09850">
    <property type="entry name" value="DotU"/>
    <property type="match status" value="1"/>
</dbReference>
<dbReference type="PANTHER" id="PTHR38033:SF1">
    <property type="entry name" value="DOTU FAMILY TYPE IV_VI SECRETION SYSTEM PROTEIN"/>
    <property type="match status" value="1"/>
</dbReference>
<dbReference type="InterPro" id="IPR038522">
    <property type="entry name" value="T4/T6SS_DotU_sf"/>
</dbReference>